<evidence type="ECO:0000256" key="1">
    <source>
        <dbReference type="ARBA" id="ARBA00005746"/>
    </source>
</evidence>
<dbReference type="EMBL" id="MK050972">
    <property type="protein sequence ID" value="AZI71480.1"/>
    <property type="molecule type" value="Genomic_DNA"/>
</dbReference>
<dbReference type="EMBL" id="MF168407">
    <property type="protein sequence ID" value="ASU56017.1"/>
    <property type="molecule type" value="Genomic_DNA"/>
</dbReference>
<evidence type="ECO:0000313" key="16">
    <source>
        <dbReference type="Proteomes" id="UP000422840"/>
    </source>
</evidence>
<evidence type="ECO:0000256" key="4">
    <source>
        <dbReference type="ARBA" id="ARBA00022844"/>
    </source>
</evidence>
<evidence type="ECO:0000313" key="13">
    <source>
        <dbReference type="EMBL" id="QGQ62295.1"/>
    </source>
</evidence>
<dbReference type="RefSeq" id="NP_043883.1">
    <property type="nucleotide sequence ID" value="NC_001720.1"/>
</dbReference>
<gene>
    <name evidence="10" type="primary">L2</name>
</gene>
<dbReference type="EMBL" id="KX247012">
    <property type="protein sequence ID" value="APP94095.1"/>
    <property type="molecule type" value="Genomic_DNA"/>
</dbReference>
<dbReference type="EMBL" id="MN129721">
    <property type="protein sequence ID" value="QIM58114.1"/>
    <property type="molecule type" value="Genomic_DNA"/>
</dbReference>
<comment type="similarity">
    <text evidence="1">Belongs to the adenoviridae histone-like nucleoprotein family.</text>
</comment>
<name>A0A1L5YQN1_9ADEN</name>
<keyword evidence="4" id="KW-0946">Virion</keyword>
<keyword evidence="6" id="KW-0238">DNA-binding</keyword>
<dbReference type="GO" id="GO:0043657">
    <property type="term" value="C:host cell"/>
    <property type="evidence" value="ECO:0007669"/>
    <property type="project" value="GOC"/>
</dbReference>
<reference evidence="15 19" key="5">
    <citation type="submission" date="2019-07" db="EMBL/GenBank/DDBJ databases">
        <title>Whole genome of a fowl adenovirus agent of pancreatitis outbreaks in guinea fowl, France, 2019.</title>
        <authorList>
            <person name="Croville G."/>
            <person name="Corrand L."/>
            <person name="Lucas M.-N."/>
            <person name="Le Loc'h G."/>
            <person name="Donnadieu C."/>
            <person name="Lopez-Roques C."/>
            <person name="Manno M."/>
            <person name="Blondel V."/>
            <person name="Delverdier M."/>
            <person name="Guerin J.-L."/>
        </authorList>
    </citation>
    <scope>NUCLEOTIDE SEQUENCE [LARGE SCALE GENOMIC DNA]</scope>
    <source>
        <strain evidence="15 19">FAdV17111</strain>
    </source>
</reference>
<proteinExistence type="inferred from homology"/>
<evidence type="ECO:0000313" key="18">
    <source>
        <dbReference type="Proteomes" id="UP000425566"/>
    </source>
</evidence>
<evidence type="ECO:0000313" key="19">
    <source>
        <dbReference type="Proteomes" id="UP000503487"/>
    </source>
</evidence>
<dbReference type="EMBL" id="KX247011">
    <property type="protein sequence ID" value="APP94061.1"/>
    <property type="molecule type" value="Genomic_DNA"/>
</dbReference>
<dbReference type="Proteomes" id="UP000315483">
    <property type="component" value="Segment"/>
</dbReference>
<dbReference type="RefSeq" id="AP_000415.1">
    <property type="nucleotide sequence ID" value="AC_000014.1"/>
</dbReference>
<sequence>MSILISPSDNRGWGANMRYRRRASMRGVGRRRLTLRQLLGLGSRRRRRSRPTTVSNRLVVVSTRRRSSRRRR</sequence>
<accession>A0A1L5YQN1</accession>
<dbReference type="GeneID" id="1476561"/>
<evidence type="ECO:0000313" key="15">
    <source>
        <dbReference type="EMBL" id="QIM58114.1"/>
    </source>
</evidence>
<evidence type="ECO:0000256" key="7">
    <source>
        <dbReference type="ARBA" id="ARBA00023296"/>
    </source>
</evidence>
<dbReference type="EMBL" id="MK572875">
    <property type="protein sequence ID" value="QGQ63300.1"/>
    <property type="molecule type" value="Genomic_DNA"/>
</dbReference>
<dbReference type="OrthoDB" id="1939at10239"/>
<protein>
    <submittedName>
        <fullName evidence="10">L2 pVII</fullName>
    </submittedName>
    <submittedName>
        <fullName evidence="12">L2pVII</fullName>
    </submittedName>
</protein>
<dbReference type="Proteomes" id="UP000425128">
    <property type="component" value="Segment"/>
</dbReference>
<evidence type="ECO:0000313" key="8">
    <source>
        <dbReference type="EMBL" id="APP94061.1"/>
    </source>
</evidence>
<reference evidence="8" key="1">
    <citation type="journal article" date="2016" name="Infect. Genet. Evol.">
        <title>Whole genome sequencing of Fowl aviadenovirus A - a causative agent of gizzard erosion and ulceration, in adult laying hens.</title>
        <authorList>
            <person name="Matczuk A.K."/>
            <person name="Niczyporuk J.S."/>
            <person name="Kuczkowski M."/>
            <person name="Wozniakowski G."/>
            <person name="Nowak M."/>
            <person name="Wieliczko A."/>
        </authorList>
    </citation>
    <scope>NUCLEOTIDE SEQUENCE [LARGE SCALE GENOMIC DNA]</scope>
    <source>
        <strain evidence="9">61/11z</strain>
        <strain evidence="8">W-15</strain>
    </source>
</reference>
<dbReference type="EMBL" id="MK572847">
    <property type="protein sequence ID" value="QGQ62261.1"/>
    <property type="molecule type" value="Genomic_DNA"/>
</dbReference>
<evidence type="ECO:0000256" key="5">
    <source>
        <dbReference type="ARBA" id="ARBA00022921"/>
    </source>
</evidence>
<organism evidence="8">
    <name type="scientific">Fowl aviadenovirus A</name>
    <dbReference type="NCBI Taxonomy" id="190061"/>
    <lineage>
        <taxon>Viruses</taxon>
        <taxon>Varidnaviria</taxon>
        <taxon>Bamfordvirae</taxon>
        <taxon>Preplasmiviricota</taxon>
        <taxon>Polisuviricotina</taxon>
        <taxon>Pharingeaviricetes</taxon>
        <taxon>Rowavirales</taxon>
        <taxon>Adenoviridae</taxon>
        <taxon>Aviadenovirus</taxon>
        <taxon>Aviadenovirus ventriculi</taxon>
    </lineage>
</organism>
<dbReference type="GO" id="GO:0075732">
    <property type="term" value="P:viral penetration into host nucleus"/>
    <property type="evidence" value="ECO:0007669"/>
    <property type="project" value="UniProtKB-KW"/>
</dbReference>
<dbReference type="Proteomes" id="UP000503487">
    <property type="component" value="Segment"/>
</dbReference>
<dbReference type="Proteomes" id="UP000315070">
    <property type="component" value="Segment"/>
</dbReference>
<evidence type="ECO:0000256" key="6">
    <source>
        <dbReference type="ARBA" id="ARBA00023125"/>
    </source>
</evidence>
<evidence type="ECO:0000256" key="3">
    <source>
        <dbReference type="ARBA" id="ARBA00022562"/>
    </source>
</evidence>
<dbReference type="EMBL" id="MK572848">
    <property type="protein sequence ID" value="QGQ62295.1"/>
    <property type="molecule type" value="Genomic_DNA"/>
</dbReference>
<evidence type="ECO:0000313" key="11">
    <source>
        <dbReference type="EMBL" id="AZI71480.1"/>
    </source>
</evidence>
<dbReference type="Proteomes" id="UP000425566">
    <property type="component" value="Segment"/>
</dbReference>
<dbReference type="GO" id="GO:0046718">
    <property type="term" value="P:symbiont entry into host cell"/>
    <property type="evidence" value="ECO:0007669"/>
    <property type="project" value="UniProtKB-KW"/>
</dbReference>
<reference evidence="16 17" key="4">
    <citation type="journal article" date="2019" name="Viruses">
        <title>Fowl Adenovirus (FAdV) Recombination with Intertypic Crossovers in Genomes of FAdV-D and FAdV-E, Displaying Hybrid Serological Phenotypes.</title>
        <authorList>
            <person name="Schachner A."/>
            <person name="Gonzalez G."/>
            <person name="Endler L."/>
            <person name="Ito K."/>
            <person name="Hess M."/>
        </authorList>
    </citation>
    <scope>NUCLEOTIDE SEQUENCE [LARGE SCALE GENOMIC DNA]</scope>
    <source>
        <strain evidence="13 16">11-7127</strain>
        <strain evidence="14 18">CELO-CORR</strain>
        <strain evidence="12 17">OTE</strain>
    </source>
</reference>
<keyword evidence="2" id="KW-1163">Viral penetration into host nucleus</keyword>
<dbReference type="Pfam" id="PF03228">
    <property type="entry name" value="Adeno_VII"/>
    <property type="match status" value="1"/>
</dbReference>
<keyword evidence="3" id="KW-1048">Host nucleus</keyword>
<dbReference type="Proteomes" id="UP000315643">
    <property type="component" value="Genome"/>
</dbReference>
<reference evidence="10" key="2">
    <citation type="journal article" date="2017" name="Genome Announc.">
        <title>Genome Sequence of Fowl Aviadenovirus A Strain JM1/1, Which Caused Gizzard Erosions in Japan.</title>
        <authorList>
            <person name="Thanasut K."/>
            <person name="Fujino K."/>
            <person name="Taharaguchi M."/>
            <person name="Taharaguchi S."/>
            <person name="Shimokawa F."/>
            <person name="Murakami M."/>
            <person name="Takase K."/>
        </authorList>
    </citation>
    <scope>NUCLEOTIDE SEQUENCE [LARGE SCALE GENOMIC DNA]</scope>
    <source>
        <strain evidence="10">JM1/1</strain>
    </source>
</reference>
<evidence type="ECO:0000313" key="17">
    <source>
        <dbReference type="Proteomes" id="UP000425128"/>
    </source>
</evidence>
<dbReference type="Proteomes" id="UP000422840">
    <property type="component" value="Segment"/>
</dbReference>
<evidence type="ECO:0000313" key="10">
    <source>
        <dbReference type="EMBL" id="ASU56017.1"/>
    </source>
</evidence>
<dbReference type="InterPro" id="IPR004912">
    <property type="entry name" value="Adeno_VII"/>
</dbReference>
<dbReference type="GO" id="GO:0019028">
    <property type="term" value="C:viral capsid"/>
    <property type="evidence" value="ECO:0007669"/>
    <property type="project" value="InterPro"/>
</dbReference>
<evidence type="ECO:0000313" key="14">
    <source>
        <dbReference type="EMBL" id="QGQ63300.1"/>
    </source>
</evidence>
<evidence type="ECO:0000313" key="12">
    <source>
        <dbReference type="EMBL" id="QGQ62261.1"/>
    </source>
</evidence>
<evidence type="ECO:0000256" key="2">
    <source>
        <dbReference type="ARBA" id="ARBA00022524"/>
    </source>
</evidence>
<keyword evidence="5" id="KW-0426">Late protein</keyword>
<evidence type="ECO:0000313" key="9">
    <source>
        <dbReference type="EMBL" id="APP94095.1"/>
    </source>
</evidence>
<reference evidence="11" key="3">
    <citation type="submission" date="2018-10" db="EMBL/GenBank/DDBJ databases">
        <authorList>
            <person name="Zhang M."/>
            <person name="Wu Y."/>
            <person name="Zhang X."/>
        </authorList>
    </citation>
    <scope>NUCLEOTIDE SEQUENCE [LARGE SCALE GENOMIC DNA]</scope>
    <source>
        <strain evidence="11">FAdV-1</strain>
    </source>
</reference>
<keyword evidence="7" id="KW-1160">Virus entry into host cell</keyword>
<dbReference type="GO" id="GO:0003677">
    <property type="term" value="F:DNA binding"/>
    <property type="evidence" value="ECO:0007669"/>
    <property type="project" value="UniProtKB-KW"/>
</dbReference>
<dbReference type="Proteomes" id="UP000320767">
    <property type="component" value="Segment"/>
</dbReference>